<dbReference type="EMBL" id="CAJVQB010050371">
    <property type="protein sequence ID" value="CAG8834894.1"/>
    <property type="molecule type" value="Genomic_DNA"/>
</dbReference>
<reference evidence="1 2" key="1">
    <citation type="submission" date="2021-06" db="EMBL/GenBank/DDBJ databases">
        <authorList>
            <person name="Kallberg Y."/>
            <person name="Tangrot J."/>
            <person name="Rosling A."/>
        </authorList>
    </citation>
    <scope>NUCLEOTIDE SEQUENCE [LARGE SCALE GENOMIC DNA]</scope>
    <source>
        <strain evidence="1 2">120-4 pot B 10/14</strain>
    </source>
</reference>
<keyword evidence="2" id="KW-1185">Reference proteome</keyword>
<feature type="non-terminal residue" evidence="1">
    <location>
        <position position="1"/>
    </location>
</feature>
<proteinExistence type="predicted"/>
<dbReference type="Proteomes" id="UP000789901">
    <property type="component" value="Unassembled WGS sequence"/>
</dbReference>
<evidence type="ECO:0000313" key="2">
    <source>
        <dbReference type="Proteomes" id="UP000789901"/>
    </source>
</evidence>
<accession>A0ABN7WLJ1</accession>
<name>A0ABN7WLJ1_GIGMA</name>
<evidence type="ECO:0000313" key="1">
    <source>
        <dbReference type="EMBL" id="CAG8834894.1"/>
    </source>
</evidence>
<comment type="caution">
    <text evidence="1">The sequence shown here is derived from an EMBL/GenBank/DDBJ whole genome shotgun (WGS) entry which is preliminary data.</text>
</comment>
<feature type="non-terminal residue" evidence="1">
    <location>
        <position position="144"/>
    </location>
</feature>
<organism evidence="1 2">
    <name type="scientific">Gigaspora margarita</name>
    <dbReference type="NCBI Taxonomy" id="4874"/>
    <lineage>
        <taxon>Eukaryota</taxon>
        <taxon>Fungi</taxon>
        <taxon>Fungi incertae sedis</taxon>
        <taxon>Mucoromycota</taxon>
        <taxon>Glomeromycotina</taxon>
        <taxon>Glomeromycetes</taxon>
        <taxon>Diversisporales</taxon>
        <taxon>Gigasporaceae</taxon>
        <taxon>Gigaspora</taxon>
    </lineage>
</organism>
<sequence length="144" mass="16684">ALSANWAERNNDGHLVLKKPNISVLVFEIILKFHQINGAEFMLEVWPYRYLLSESLVEDLLLCYLVPGAVPYYHTFPIRLGNVNFKIDSVIINKRNAPLFTKWLDKKDVDNKSSQKSTYNFNLLFRSSIDGFSAQTFHNKCDNK</sequence>
<protein>
    <submittedName>
        <fullName evidence="1">37843_t:CDS:1</fullName>
    </submittedName>
</protein>
<gene>
    <name evidence="1" type="ORF">GMARGA_LOCUS32296</name>
</gene>